<dbReference type="AlphaFoldDB" id="K1WWK0"/>
<protein>
    <submittedName>
        <fullName evidence="3">MT-A70 family</fullName>
    </submittedName>
</protein>
<dbReference type="Pfam" id="PF05063">
    <property type="entry name" value="MT-A70"/>
    <property type="match status" value="1"/>
</dbReference>
<dbReference type="OrthoDB" id="61116at2759"/>
<evidence type="ECO:0000256" key="1">
    <source>
        <dbReference type="PROSITE-ProRule" id="PRU00489"/>
    </source>
</evidence>
<dbReference type="GO" id="GO:0005634">
    <property type="term" value="C:nucleus"/>
    <property type="evidence" value="ECO:0007669"/>
    <property type="project" value="TreeGrafter"/>
</dbReference>
<dbReference type="InterPro" id="IPR029063">
    <property type="entry name" value="SAM-dependent_MTases_sf"/>
</dbReference>
<organism evidence="3 4">
    <name type="scientific">Marssonina brunnea f. sp. multigermtubi (strain MB_m1)</name>
    <name type="common">Marssonina leaf spot fungus</name>
    <dbReference type="NCBI Taxonomy" id="1072389"/>
    <lineage>
        <taxon>Eukaryota</taxon>
        <taxon>Fungi</taxon>
        <taxon>Dikarya</taxon>
        <taxon>Ascomycota</taxon>
        <taxon>Pezizomycotina</taxon>
        <taxon>Leotiomycetes</taxon>
        <taxon>Helotiales</taxon>
        <taxon>Drepanopezizaceae</taxon>
        <taxon>Drepanopeziza</taxon>
    </lineage>
</organism>
<gene>
    <name evidence="3" type="ORF">MBM_04312</name>
</gene>
<feature type="compositionally biased region" description="Basic and acidic residues" evidence="2">
    <location>
        <begin position="455"/>
        <end position="471"/>
    </location>
</feature>
<dbReference type="GO" id="GO:0003676">
    <property type="term" value="F:nucleic acid binding"/>
    <property type="evidence" value="ECO:0007669"/>
    <property type="project" value="InterPro"/>
</dbReference>
<feature type="region of interest" description="Disordered" evidence="2">
    <location>
        <begin position="44"/>
        <end position="64"/>
    </location>
</feature>
<comment type="similarity">
    <text evidence="1">Belongs to the MT-A70-like family.</text>
</comment>
<dbReference type="InParanoid" id="K1WWK0"/>
<dbReference type="GO" id="GO:0008168">
    <property type="term" value="F:methyltransferase activity"/>
    <property type="evidence" value="ECO:0007669"/>
    <property type="project" value="InterPro"/>
</dbReference>
<evidence type="ECO:0000256" key="2">
    <source>
        <dbReference type="SAM" id="MobiDB-lite"/>
    </source>
</evidence>
<dbReference type="SUPFAM" id="SSF53335">
    <property type="entry name" value="S-adenosyl-L-methionine-dependent methyltransferases"/>
    <property type="match status" value="1"/>
</dbReference>
<keyword evidence="4" id="KW-1185">Reference proteome</keyword>
<feature type="region of interest" description="Disordered" evidence="2">
    <location>
        <begin position="101"/>
        <end position="125"/>
    </location>
</feature>
<dbReference type="EMBL" id="JH921436">
    <property type="protein sequence ID" value="EKD17451.1"/>
    <property type="molecule type" value="Genomic_DNA"/>
</dbReference>
<sequence length="471" mass="52445">MDRSSILYANSDATVILVDIPCSIESAQEPENRNPTHYLLSSAAPLQPFPSTEPKSAKAKARLGVSEPSLSDQLLRRHLELALQDVRENYTGPWCRPRYTSTHPSLMRKRKREQFKSSPDGERNRAAKSIGFTREKWHSCVPAACQYASDVDREISPLVCGHGPISCAHVSPSRSGAYSVSLKSYGCSDTSRTHGRFAISPEEKVQCASVGEAFSLPPGSRYISGTIEATNETFKFSAPKFDLVVIDPPWPNKSALRKRAYTTAPTTPSIKHLLSLLPLPLHLTDTSLVAIWITNKPAFRALVLDPTGLFDAWGVTLVEEWVWLKTTLSGDPIQALDSAWRKPWEVLLVGKRGVHRDFKVKRRVVIAVPDLHSRKPCLKMVLDAILKVQPEGGGASESGSVIEGLKDKYQGLEIFARNLTSGWWSWGDEVLKFQDKNCWIGKEEAAMLLDEQEQEKEAMRDGEKDEKPDNN</sequence>
<dbReference type="PROSITE" id="PS51143">
    <property type="entry name" value="MT_A70"/>
    <property type="match status" value="1"/>
</dbReference>
<accession>K1WWK0</accession>
<dbReference type="GO" id="GO:0032259">
    <property type="term" value="P:methylation"/>
    <property type="evidence" value="ECO:0007669"/>
    <property type="project" value="InterPro"/>
</dbReference>
<dbReference type="GeneID" id="18760247"/>
<dbReference type="HOGENOM" id="CLU_027091_4_0_1"/>
<evidence type="ECO:0000313" key="3">
    <source>
        <dbReference type="EMBL" id="EKD17451.1"/>
    </source>
</evidence>
<dbReference type="STRING" id="1072389.K1WWK0"/>
<reference evidence="3 4" key="1">
    <citation type="journal article" date="2012" name="BMC Genomics">
        <title>Sequencing the genome of Marssonina brunnea reveals fungus-poplar co-evolution.</title>
        <authorList>
            <person name="Zhu S."/>
            <person name="Cao Y.-Z."/>
            <person name="Jiang C."/>
            <person name="Tan B.-Y."/>
            <person name="Wang Z."/>
            <person name="Feng S."/>
            <person name="Zhang L."/>
            <person name="Su X.-H."/>
            <person name="Brejova B."/>
            <person name="Vinar T."/>
            <person name="Xu M."/>
            <person name="Wang M.-X."/>
            <person name="Zhang S.-G."/>
            <person name="Huang M.-R."/>
            <person name="Wu R."/>
            <person name="Zhou Y."/>
        </authorList>
    </citation>
    <scope>NUCLEOTIDE SEQUENCE [LARGE SCALE GENOMIC DNA]</scope>
    <source>
        <strain evidence="3 4">MB_m1</strain>
    </source>
</reference>
<dbReference type="PANTHER" id="PTHR12829">
    <property type="entry name" value="N6-ADENOSINE-METHYLTRANSFERASE"/>
    <property type="match status" value="1"/>
</dbReference>
<feature type="region of interest" description="Disordered" evidence="2">
    <location>
        <begin position="451"/>
        <end position="471"/>
    </location>
</feature>
<proteinExistence type="inferred from homology"/>
<dbReference type="InterPro" id="IPR007757">
    <property type="entry name" value="MT-A70-like"/>
</dbReference>
<evidence type="ECO:0000313" key="4">
    <source>
        <dbReference type="Proteomes" id="UP000006753"/>
    </source>
</evidence>
<dbReference type="eggNOG" id="KOG2356">
    <property type="taxonomic scope" value="Eukaryota"/>
</dbReference>
<dbReference type="KEGG" id="mbe:MBM_04312"/>
<dbReference type="PANTHER" id="PTHR12829:SF4">
    <property type="entry name" value="N(6)-ADENINE-SPECIFIC METHYLTRANSFERASE METTL4"/>
    <property type="match status" value="1"/>
</dbReference>
<dbReference type="InterPro" id="IPR002052">
    <property type="entry name" value="DNA_methylase_N6_adenine_CS"/>
</dbReference>
<dbReference type="OMA" id="EEWVWIK"/>
<dbReference type="PROSITE" id="PS00092">
    <property type="entry name" value="N6_MTASE"/>
    <property type="match status" value="1"/>
</dbReference>
<dbReference type="Proteomes" id="UP000006753">
    <property type="component" value="Unassembled WGS sequence"/>
</dbReference>
<name>K1WWK0_MARBU</name>
<dbReference type="RefSeq" id="XP_007292201.1">
    <property type="nucleotide sequence ID" value="XM_007292139.1"/>
</dbReference>